<dbReference type="GO" id="GO:0019706">
    <property type="term" value="F:protein-cysteine S-palmitoyltransferase activity"/>
    <property type="evidence" value="ECO:0007669"/>
    <property type="project" value="UniProtKB-EC"/>
</dbReference>
<evidence type="ECO:0000313" key="18">
    <source>
        <dbReference type="Proteomes" id="UP000006310"/>
    </source>
</evidence>
<dbReference type="EMBL" id="HE978316">
    <property type="protein sequence ID" value="CCK69719.1"/>
    <property type="molecule type" value="Genomic_DNA"/>
</dbReference>
<keyword evidence="7 13" id="KW-0040">ANK repeat</keyword>
<keyword evidence="5" id="KW-0677">Repeat</keyword>
<protein>
    <recommendedName>
        <fullName evidence="14">Palmitoyltransferase</fullName>
        <ecNumber evidence="14">2.3.1.225</ecNumber>
    </recommendedName>
</protein>
<evidence type="ECO:0000256" key="9">
    <source>
        <dbReference type="ARBA" id="ARBA00023139"/>
    </source>
</evidence>
<dbReference type="Proteomes" id="UP000006310">
    <property type="component" value="Chromosome 3"/>
</dbReference>
<dbReference type="GO" id="GO:0005794">
    <property type="term" value="C:Golgi apparatus"/>
    <property type="evidence" value="ECO:0007669"/>
    <property type="project" value="EnsemblFungi"/>
</dbReference>
<feature type="compositionally biased region" description="Polar residues" evidence="15">
    <location>
        <begin position="17"/>
        <end position="26"/>
    </location>
</feature>
<dbReference type="Gene3D" id="1.25.40.20">
    <property type="entry name" value="Ankyrin repeat-containing domain"/>
    <property type="match status" value="1"/>
</dbReference>
<keyword evidence="8 14" id="KW-0472">Membrane</keyword>
<dbReference type="SMART" id="SM00248">
    <property type="entry name" value="ANK"/>
    <property type="match status" value="5"/>
</dbReference>
<feature type="domain" description="Palmitoyltransferase DHHC" evidence="16">
    <location>
        <begin position="454"/>
        <end position="588"/>
    </location>
</feature>
<keyword evidence="3 14" id="KW-0808">Transferase</keyword>
<dbReference type="eggNOG" id="KOG0509">
    <property type="taxonomic scope" value="Eukaryota"/>
</dbReference>
<dbReference type="PANTHER" id="PTHR24161:SF85">
    <property type="entry name" value="PALMITOYLTRANSFERASE HIP14"/>
    <property type="match status" value="1"/>
</dbReference>
<dbReference type="GO" id="GO:0016020">
    <property type="term" value="C:membrane"/>
    <property type="evidence" value="ECO:0007669"/>
    <property type="project" value="UniProtKB-SubCell"/>
</dbReference>
<comment type="domain">
    <text evidence="14">The DHHC domain is required for palmitoyltransferase activity.</text>
</comment>
<dbReference type="GeneID" id="34525399"/>
<feature type="repeat" description="ANK" evidence="13">
    <location>
        <begin position="231"/>
        <end position="256"/>
    </location>
</feature>
<proteinExistence type="inferred from homology"/>
<comment type="subcellular location">
    <subcellularLocation>
        <location evidence="1">Membrane</location>
        <topology evidence="1">Multi-pass membrane protein</topology>
    </subcellularLocation>
</comment>
<evidence type="ECO:0000256" key="1">
    <source>
        <dbReference type="ARBA" id="ARBA00004141"/>
    </source>
</evidence>
<organism evidence="17 18">
    <name type="scientific">Huiozyma naganishii (strain ATCC MYA-139 / BCRC 22969 / CBS 8797 / KCTC 17520 / NBRC 10181 / NCYC 3082 / Yp74L-3)</name>
    <name type="common">Yeast</name>
    <name type="synonym">Kazachstania naganishii</name>
    <dbReference type="NCBI Taxonomy" id="1071383"/>
    <lineage>
        <taxon>Eukaryota</taxon>
        <taxon>Fungi</taxon>
        <taxon>Dikarya</taxon>
        <taxon>Ascomycota</taxon>
        <taxon>Saccharomycotina</taxon>
        <taxon>Saccharomycetes</taxon>
        <taxon>Saccharomycetales</taxon>
        <taxon>Saccharomycetaceae</taxon>
        <taxon>Huiozyma</taxon>
    </lineage>
</organism>
<feature type="region of interest" description="Disordered" evidence="15">
    <location>
        <begin position="1"/>
        <end position="28"/>
    </location>
</feature>
<feature type="repeat" description="ANK" evidence="13">
    <location>
        <begin position="126"/>
        <end position="150"/>
    </location>
</feature>
<feature type="transmembrane region" description="Helical" evidence="14">
    <location>
        <begin position="375"/>
        <end position="400"/>
    </location>
</feature>
<evidence type="ECO:0000256" key="2">
    <source>
        <dbReference type="ARBA" id="ARBA00010104"/>
    </source>
</evidence>
<evidence type="ECO:0000259" key="16">
    <source>
        <dbReference type="Pfam" id="PF01529"/>
    </source>
</evidence>
<keyword evidence="6 14" id="KW-1133">Transmembrane helix</keyword>
<name>J7S581_HUIN7</name>
<dbReference type="PROSITE" id="PS50297">
    <property type="entry name" value="ANK_REP_REGION"/>
    <property type="match status" value="4"/>
</dbReference>
<dbReference type="OMA" id="FWVGFRY"/>
<feature type="transmembrane region" description="Helical" evidence="14">
    <location>
        <begin position="553"/>
        <end position="574"/>
    </location>
</feature>
<evidence type="ECO:0000256" key="3">
    <source>
        <dbReference type="ARBA" id="ARBA00022679"/>
    </source>
</evidence>
<evidence type="ECO:0000256" key="11">
    <source>
        <dbReference type="ARBA" id="ARBA00023315"/>
    </source>
</evidence>
<dbReference type="KEGG" id="kng:KNAG_0C06230"/>
<dbReference type="SUPFAM" id="SSF48403">
    <property type="entry name" value="Ankyrin repeat"/>
    <property type="match status" value="1"/>
</dbReference>
<comment type="catalytic activity">
    <reaction evidence="12 14">
        <text>L-cysteinyl-[protein] + hexadecanoyl-CoA = S-hexadecanoyl-L-cysteinyl-[protein] + CoA</text>
        <dbReference type="Rhea" id="RHEA:36683"/>
        <dbReference type="Rhea" id="RHEA-COMP:10131"/>
        <dbReference type="Rhea" id="RHEA-COMP:11032"/>
        <dbReference type="ChEBI" id="CHEBI:29950"/>
        <dbReference type="ChEBI" id="CHEBI:57287"/>
        <dbReference type="ChEBI" id="CHEBI:57379"/>
        <dbReference type="ChEBI" id="CHEBI:74151"/>
        <dbReference type="EC" id="2.3.1.225"/>
    </reaction>
</comment>
<evidence type="ECO:0000256" key="13">
    <source>
        <dbReference type="PROSITE-ProRule" id="PRU00023"/>
    </source>
</evidence>
<evidence type="ECO:0000256" key="4">
    <source>
        <dbReference type="ARBA" id="ARBA00022692"/>
    </source>
</evidence>
<dbReference type="GO" id="GO:0006612">
    <property type="term" value="P:protein targeting to membrane"/>
    <property type="evidence" value="ECO:0007669"/>
    <property type="project" value="EnsemblFungi"/>
</dbReference>
<evidence type="ECO:0000256" key="14">
    <source>
        <dbReference type="RuleBase" id="RU079119"/>
    </source>
</evidence>
<sequence length="752" mass="83701">MVEGQVVEEREELLNDVSDQGSVSREQSAASSLQLLISDHEDGKTDAPEEPEIVDPVLSKYHTACQAGDLATVKQMIESHVVDIGSDFMSEEKVTGLHWAAINNRLKLVEYLISQGADSNARASHLGATPLHWAARYGYVYVVDYLLNHGDADPALCDEQGFNLLHLAVNSSNIMLVCYVLFFVVQPGRLDIDCADPHGRTSLLWAAYQGDALTVTMLLKFGASTKITDDNGFTPLHWGVVKGQPQVMKYLIKDGSADFFSKTNDGKDCFIVAKEMKTTYAFKESLQYAGFSPDGTALRKYFKHDQHAKVATFMTPFVVIGLVFGMFSHIHFIFALLCSSVLILATNKCLNMFVLPSLISQNSSIHNMTLLKSPLMAGVFYGSLLWVSIVFLLVLFPTVIFEEPMLSILFVAVLGCVHLLFFQLVYSDPGVLEPETDFNEIRNKISELLKIGKFDTKNFCIETWQRKPLRCKFSSFHSRLVLRFDHYCPWVYNDVGLLNHKKFMYYVMSVGLGIVCFVKLSMEFFDAFDDDDDVACGFLGDDELCAGFTYSKFTFLIMVWAVLQLCWVSILLVMQWIQIAKGITNYEFDLALQQRKRKSSQQQQINEHFNTAPDELVDDGSSAGTARAESLANAETTFDGVSEGNGRAGTCLKMIGVPQCVTLVGELLGKTQSNSAGAEPRRGSSLHIATDYGVSRNIQDFWLTSDTGAPLWQRLLYSTSSSSSRALLNGEEVVYSTLYELPARQGDNGYSV</sequence>
<keyword evidence="18" id="KW-1185">Reference proteome</keyword>
<evidence type="ECO:0000256" key="5">
    <source>
        <dbReference type="ARBA" id="ARBA00022737"/>
    </source>
</evidence>
<accession>J7S581</accession>
<keyword evidence="9" id="KW-0564">Palmitate</keyword>
<dbReference type="RefSeq" id="XP_022463965.1">
    <property type="nucleotide sequence ID" value="XM_022607361.1"/>
</dbReference>
<feature type="transmembrane region" description="Helical" evidence="14">
    <location>
        <begin position="333"/>
        <end position="354"/>
    </location>
</feature>
<feature type="repeat" description="ANK" evidence="13">
    <location>
        <begin position="198"/>
        <end position="230"/>
    </location>
</feature>
<dbReference type="GO" id="GO:0090029">
    <property type="term" value="P:negative regulation of pheromone-dependent signal transduction involved in conjugation with cellular fusion"/>
    <property type="evidence" value="ECO:0007669"/>
    <property type="project" value="EnsemblFungi"/>
</dbReference>
<dbReference type="Pfam" id="PF12796">
    <property type="entry name" value="Ank_2"/>
    <property type="match status" value="2"/>
</dbReference>
<evidence type="ECO:0000256" key="6">
    <source>
        <dbReference type="ARBA" id="ARBA00022989"/>
    </source>
</evidence>
<feature type="repeat" description="ANK" evidence="13">
    <location>
        <begin position="92"/>
        <end position="124"/>
    </location>
</feature>
<dbReference type="AlphaFoldDB" id="J7S581"/>
<dbReference type="FunFam" id="1.25.40.20:FF:000301">
    <property type="entry name" value="Palmitoyltransferase"/>
    <property type="match status" value="1"/>
</dbReference>
<evidence type="ECO:0000256" key="10">
    <source>
        <dbReference type="ARBA" id="ARBA00023288"/>
    </source>
</evidence>
<dbReference type="PANTHER" id="PTHR24161">
    <property type="entry name" value="ANK_REP_REGION DOMAIN-CONTAINING PROTEIN-RELATED"/>
    <property type="match status" value="1"/>
</dbReference>
<keyword evidence="4 14" id="KW-0812">Transmembrane</keyword>
<dbReference type="EC" id="2.3.1.225" evidence="14"/>
<evidence type="ECO:0000313" key="17">
    <source>
        <dbReference type="EMBL" id="CCK69719.1"/>
    </source>
</evidence>
<dbReference type="OrthoDB" id="6781668at2759"/>
<dbReference type="PROSITE" id="PS50216">
    <property type="entry name" value="DHHC"/>
    <property type="match status" value="1"/>
</dbReference>
<evidence type="ECO:0000256" key="12">
    <source>
        <dbReference type="ARBA" id="ARBA00048048"/>
    </source>
</evidence>
<evidence type="ECO:0000256" key="8">
    <source>
        <dbReference type="ARBA" id="ARBA00023136"/>
    </source>
</evidence>
<reference evidence="17 18" key="1">
    <citation type="journal article" date="2011" name="Proc. Natl. Acad. Sci. U.S.A.">
        <title>Evolutionary erosion of yeast sex chromosomes by mating-type switching accidents.</title>
        <authorList>
            <person name="Gordon J.L."/>
            <person name="Armisen D."/>
            <person name="Proux-Wera E."/>
            <person name="Oheigeartaigh S.S."/>
            <person name="Byrne K.P."/>
            <person name="Wolfe K.H."/>
        </authorList>
    </citation>
    <scope>NUCLEOTIDE SEQUENCE [LARGE SCALE GENOMIC DNA]</scope>
    <source>
        <strain evidence="18">ATCC MYA-139 / BCRC 22969 / CBS 8797 / CCRC 22969 / KCTC 17520 / NBRC 10181 / NCYC 3082</strain>
    </source>
</reference>
<evidence type="ECO:0000256" key="15">
    <source>
        <dbReference type="SAM" id="MobiDB-lite"/>
    </source>
</evidence>
<dbReference type="HOGENOM" id="CLU_012510_1_1_1"/>
<feature type="transmembrane region" description="Helical" evidence="14">
    <location>
        <begin position="503"/>
        <end position="522"/>
    </location>
</feature>
<dbReference type="GO" id="GO:0030100">
    <property type="term" value="P:regulation of endocytosis"/>
    <property type="evidence" value="ECO:0007669"/>
    <property type="project" value="EnsemblFungi"/>
</dbReference>
<dbReference type="PROSITE" id="PS50088">
    <property type="entry name" value="ANK_REPEAT"/>
    <property type="match status" value="4"/>
</dbReference>
<keyword evidence="11 14" id="KW-0012">Acyltransferase</keyword>
<dbReference type="InterPro" id="IPR001594">
    <property type="entry name" value="Palmitoyltrfase_DHHC"/>
</dbReference>
<reference evidence="18" key="2">
    <citation type="submission" date="2012-08" db="EMBL/GenBank/DDBJ databases">
        <title>Genome sequence of Kazachstania naganishii.</title>
        <authorList>
            <person name="Gordon J.L."/>
            <person name="Armisen D."/>
            <person name="Proux-Wera E."/>
            <person name="OhEigeartaigh S.S."/>
            <person name="Byrne K.P."/>
            <person name="Wolfe K.H."/>
        </authorList>
    </citation>
    <scope>NUCLEOTIDE SEQUENCE [LARGE SCALE GENOMIC DNA]</scope>
    <source>
        <strain evidence="18">ATCC MYA-139 / BCRC 22969 / CBS 8797 / CCRC 22969 / KCTC 17520 / NBRC 10181 / NCYC 3082</strain>
    </source>
</reference>
<keyword evidence="10" id="KW-0449">Lipoprotein</keyword>
<evidence type="ECO:0000256" key="7">
    <source>
        <dbReference type="ARBA" id="ARBA00023043"/>
    </source>
</evidence>
<dbReference type="InterPro" id="IPR036770">
    <property type="entry name" value="Ankyrin_rpt-contain_sf"/>
</dbReference>
<dbReference type="Pfam" id="PF01529">
    <property type="entry name" value="DHHC"/>
    <property type="match status" value="1"/>
</dbReference>
<feature type="transmembrane region" description="Helical" evidence="14">
    <location>
        <begin position="406"/>
        <end position="426"/>
    </location>
</feature>
<comment type="similarity">
    <text evidence="2">Belongs to the DHHC palmitoyltransferase family. AKR/ZDHHC17 subfamily.</text>
</comment>
<dbReference type="InterPro" id="IPR002110">
    <property type="entry name" value="Ankyrin_rpt"/>
</dbReference>
<dbReference type="GO" id="GO:0031683">
    <property type="term" value="F:G-protein beta/gamma-subunit complex binding"/>
    <property type="evidence" value="ECO:0007669"/>
    <property type="project" value="EnsemblFungi"/>
</dbReference>
<gene>
    <name evidence="17" type="primary">KNAG0C06230</name>
    <name evidence="17" type="ordered locus">KNAG_0C06230</name>
</gene>